<dbReference type="Proteomes" id="UP000034669">
    <property type="component" value="Unassembled WGS sequence"/>
</dbReference>
<dbReference type="Pfam" id="PF05198">
    <property type="entry name" value="IF3_N"/>
    <property type="match status" value="1"/>
</dbReference>
<evidence type="ECO:0000259" key="7">
    <source>
        <dbReference type="Pfam" id="PF05198"/>
    </source>
</evidence>
<dbReference type="InterPro" id="IPR036788">
    <property type="entry name" value="T_IF-3_C_sf"/>
</dbReference>
<protein>
    <recommendedName>
        <fullName evidence="4 5">Translation initiation factor IF-3</fullName>
    </recommendedName>
</protein>
<keyword evidence="2 4" id="KW-0396">Initiation factor</keyword>
<reference evidence="8 9" key="1">
    <citation type="journal article" date="2015" name="Nature">
        <title>rRNA introns, odd ribosomes, and small enigmatic genomes across a large radiation of phyla.</title>
        <authorList>
            <person name="Brown C.T."/>
            <person name="Hug L.A."/>
            <person name="Thomas B.C."/>
            <person name="Sharon I."/>
            <person name="Castelle C.J."/>
            <person name="Singh A."/>
            <person name="Wilkins M.J."/>
            <person name="Williams K.H."/>
            <person name="Banfield J.F."/>
        </authorList>
    </citation>
    <scope>NUCLEOTIDE SEQUENCE [LARGE SCALE GENOMIC DNA]</scope>
</reference>
<dbReference type="Gene3D" id="3.10.20.80">
    <property type="entry name" value="Translation initiation factor 3 (IF-3), N-terminal domain"/>
    <property type="match status" value="1"/>
</dbReference>
<comment type="subcellular location">
    <subcellularLocation>
        <location evidence="4">Cytoplasm</location>
    </subcellularLocation>
</comment>
<keyword evidence="3 4" id="KW-0648">Protein biosynthesis</keyword>
<dbReference type="GO" id="GO:0005829">
    <property type="term" value="C:cytosol"/>
    <property type="evidence" value="ECO:0007669"/>
    <property type="project" value="TreeGrafter"/>
</dbReference>
<name>A0A0G1F5A8_9BACT</name>
<evidence type="ECO:0000256" key="3">
    <source>
        <dbReference type="ARBA" id="ARBA00022917"/>
    </source>
</evidence>
<dbReference type="PANTHER" id="PTHR10938:SF0">
    <property type="entry name" value="TRANSLATION INITIATION FACTOR IF-3, MITOCHONDRIAL"/>
    <property type="match status" value="1"/>
</dbReference>
<sequence length="175" mass="19849">MTLAAIKVYRLNNQITASPVRLISSDGKQIGVVPIEEARKMAEESNQDLVEISGEAQPPVIKLIDFKKFRYQEAKKEREAAKKVKKVDLKEVRLTPFMAEGDFRVKVERMKEFITEGNKVRITVRFTGRQMGKTQFGFIIMKKAFDALADYATVDQMPKLIGRQIIAVMTPAKKG</sequence>
<dbReference type="InterPro" id="IPR001288">
    <property type="entry name" value="Translation_initiation_fac_3"/>
</dbReference>
<keyword evidence="4" id="KW-0963">Cytoplasm</keyword>
<evidence type="ECO:0000259" key="6">
    <source>
        <dbReference type="Pfam" id="PF00707"/>
    </source>
</evidence>
<comment type="subunit">
    <text evidence="4">Monomer.</text>
</comment>
<proteinExistence type="inferred from homology"/>
<dbReference type="SUPFAM" id="SSF55200">
    <property type="entry name" value="Translation initiation factor IF3, C-terminal domain"/>
    <property type="match status" value="1"/>
</dbReference>
<evidence type="ECO:0000256" key="4">
    <source>
        <dbReference type="HAMAP-Rule" id="MF_00080"/>
    </source>
</evidence>
<dbReference type="Pfam" id="PF00707">
    <property type="entry name" value="IF3_C"/>
    <property type="match status" value="1"/>
</dbReference>
<dbReference type="GO" id="GO:0032790">
    <property type="term" value="P:ribosome disassembly"/>
    <property type="evidence" value="ECO:0007669"/>
    <property type="project" value="TreeGrafter"/>
</dbReference>
<comment type="function">
    <text evidence="4">IF-3 binds to the 30S ribosomal subunit and shifts the equilibrium between 70S ribosomes and their 50S and 30S subunits in favor of the free subunits, thus enhancing the availability of 30S subunits on which protein synthesis initiation begins.</text>
</comment>
<dbReference type="AlphaFoldDB" id="A0A0G1F5A8"/>
<comment type="caution">
    <text evidence="8">The sequence shown here is derived from an EMBL/GenBank/DDBJ whole genome shotgun (WGS) entry which is preliminary data.</text>
</comment>
<evidence type="ECO:0000313" key="9">
    <source>
        <dbReference type="Proteomes" id="UP000034669"/>
    </source>
</evidence>
<accession>A0A0G1F5A8</accession>
<feature type="domain" description="Translation initiation factor 3 C-terminal" evidence="6">
    <location>
        <begin position="87"/>
        <end position="171"/>
    </location>
</feature>
<evidence type="ECO:0000256" key="1">
    <source>
        <dbReference type="ARBA" id="ARBA00005439"/>
    </source>
</evidence>
<dbReference type="PANTHER" id="PTHR10938">
    <property type="entry name" value="TRANSLATION INITIATION FACTOR IF-3"/>
    <property type="match status" value="1"/>
</dbReference>
<organism evidence="8 9">
    <name type="scientific">Candidatus Woesebacteria bacterium GW2011_GWA1_43_12</name>
    <dbReference type="NCBI Taxonomy" id="1618557"/>
    <lineage>
        <taxon>Bacteria</taxon>
        <taxon>Candidatus Woeseibacteriota</taxon>
    </lineage>
</organism>
<dbReference type="Gene3D" id="3.30.110.10">
    <property type="entry name" value="Translation initiation factor 3 (IF-3), C-terminal domain"/>
    <property type="match status" value="1"/>
</dbReference>
<dbReference type="SUPFAM" id="SSF54364">
    <property type="entry name" value="Translation initiation factor IF3, N-terminal domain"/>
    <property type="match status" value="1"/>
</dbReference>
<dbReference type="NCBIfam" id="TIGR00168">
    <property type="entry name" value="infC"/>
    <property type="match status" value="1"/>
</dbReference>
<feature type="domain" description="Translation initiation factor 3 N-terminal" evidence="7">
    <location>
        <begin position="12"/>
        <end position="80"/>
    </location>
</feature>
<dbReference type="HAMAP" id="MF_00080">
    <property type="entry name" value="IF_3"/>
    <property type="match status" value="1"/>
</dbReference>
<dbReference type="GO" id="GO:0016020">
    <property type="term" value="C:membrane"/>
    <property type="evidence" value="ECO:0007669"/>
    <property type="project" value="TreeGrafter"/>
</dbReference>
<dbReference type="GO" id="GO:0043022">
    <property type="term" value="F:ribosome binding"/>
    <property type="evidence" value="ECO:0007669"/>
    <property type="project" value="TreeGrafter"/>
</dbReference>
<dbReference type="GO" id="GO:0003743">
    <property type="term" value="F:translation initiation factor activity"/>
    <property type="evidence" value="ECO:0007669"/>
    <property type="project" value="UniProtKB-UniRule"/>
</dbReference>
<comment type="similarity">
    <text evidence="1 4">Belongs to the IF-3 family.</text>
</comment>
<dbReference type="EMBL" id="LCFI01000004">
    <property type="protein sequence ID" value="KKS90361.1"/>
    <property type="molecule type" value="Genomic_DNA"/>
</dbReference>
<evidence type="ECO:0000256" key="2">
    <source>
        <dbReference type="ARBA" id="ARBA00022540"/>
    </source>
</evidence>
<gene>
    <name evidence="4" type="primary">infC</name>
    <name evidence="8" type="ORF">UV66_C0004G0003</name>
</gene>
<dbReference type="InterPro" id="IPR036787">
    <property type="entry name" value="T_IF-3_N_sf"/>
</dbReference>
<dbReference type="InterPro" id="IPR019815">
    <property type="entry name" value="Translation_initiation_fac_3_C"/>
</dbReference>
<evidence type="ECO:0000313" key="8">
    <source>
        <dbReference type="EMBL" id="KKS90361.1"/>
    </source>
</evidence>
<dbReference type="InterPro" id="IPR019814">
    <property type="entry name" value="Translation_initiation_fac_3_N"/>
</dbReference>
<evidence type="ECO:0000256" key="5">
    <source>
        <dbReference type="NCBIfam" id="TIGR00168"/>
    </source>
</evidence>